<accession>A0A517DSW9</accession>
<dbReference type="Gene3D" id="3.40.190.150">
    <property type="entry name" value="Bordetella uptake gene, domain 1"/>
    <property type="match status" value="1"/>
</dbReference>
<gene>
    <name evidence="1" type="ORF">SPTER_17810</name>
</gene>
<protein>
    <recommendedName>
        <fullName evidence="3">Tripartite tricarboxylate transporter family receptor</fullName>
    </recommendedName>
</protein>
<evidence type="ECO:0008006" key="3">
    <source>
        <dbReference type="Google" id="ProtNLM"/>
    </source>
</evidence>
<evidence type="ECO:0000313" key="1">
    <source>
        <dbReference type="EMBL" id="QDR80454.1"/>
    </source>
</evidence>
<dbReference type="PROSITE" id="PS51257">
    <property type="entry name" value="PROKAR_LIPOPROTEIN"/>
    <property type="match status" value="1"/>
</dbReference>
<sequence length="77" mass="8433">MRKRVLVLLAVAFLLVSIMVGGCGEVEQAAMPVSHEKYPERPVSMIVPFSPGGGLDLTIRSLEKLCFQPFRSAFSHS</sequence>
<dbReference type="AlphaFoldDB" id="A0A517DSW9"/>
<proteinExistence type="predicted"/>
<dbReference type="EMBL" id="CP036259">
    <property type="protein sequence ID" value="QDR80454.1"/>
    <property type="molecule type" value="Genomic_DNA"/>
</dbReference>
<name>A0A517DSW9_9FIRM</name>
<dbReference type="Proteomes" id="UP000320776">
    <property type="component" value="Chromosome"/>
</dbReference>
<dbReference type="KEGG" id="sted:SPTER_17810"/>
<dbReference type="InterPro" id="IPR042100">
    <property type="entry name" value="Bug_dom1"/>
</dbReference>
<evidence type="ECO:0000313" key="2">
    <source>
        <dbReference type="Proteomes" id="UP000320776"/>
    </source>
</evidence>
<reference evidence="1 2" key="1">
    <citation type="submission" date="2019-02" db="EMBL/GenBank/DDBJ databases">
        <title>Closed genome of Sporomusa termitida DSM 4440.</title>
        <authorList>
            <person name="Poehlein A."/>
            <person name="Daniel R."/>
        </authorList>
    </citation>
    <scope>NUCLEOTIDE SEQUENCE [LARGE SCALE GENOMIC DNA]</scope>
    <source>
        <strain evidence="1 2">DSM 4440</strain>
    </source>
</reference>
<organism evidence="1 2">
    <name type="scientific">Sporomusa termitida</name>
    <dbReference type="NCBI Taxonomy" id="2377"/>
    <lineage>
        <taxon>Bacteria</taxon>
        <taxon>Bacillati</taxon>
        <taxon>Bacillota</taxon>
        <taxon>Negativicutes</taxon>
        <taxon>Selenomonadales</taxon>
        <taxon>Sporomusaceae</taxon>
        <taxon>Sporomusa</taxon>
    </lineage>
</organism>
<keyword evidence="2" id="KW-1185">Reference proteome</keyword>